<name>A0A5D3KN20_9BRAD</name>
<dbReference type="Proteomes" id="UP000324758">
    <property type="component" value="Unassembled WGS sequence"/>
</dbReference>
<feature type="compositionally biased region" description="Polar residues" evidence="1">
    <location>
        <begin position="33"/>
        <end position="42"/>
    </location>
</feature>
<protein>
    <recommendedName>
        <fullName evidence="5">DUF1236 domain-containing protein</fullName>
    </recommendedName>
</protein>
<feature type="compositionally biased region" description="Polar residues" evidence="1">
    <location>
        <begin position="113"/>
        <end position="132"/>
    </location>
</feature>
<keyword evidence="2" id="KW-0732">Signal</keyword>
<accession>A0A5D3KN20</accession>
<feature type="signal peptide" evidence="2">
    <location>
        <begin position="1"/>
        <end position="23"/>
    </location>
</feature>
<dbReference type="AlphaFoldDB" id="A0A5D3KN20"/>
<feature type="region of interest" description="Disordered" evidence="1">
    <location>
        <begin position="29"/>
        <end position="78"/>
    </location>
</feature>
<proteinExistence type="predicted"/>
<evidence type="ECO:0008006" key="5">
    <source>
        <dbReference type="Google" id="ProtNLM"/>
    </source>
</evidence>
<feature type="chain" id="PRO_5022897638" description="DUF1236 domain-containing protein" evidence="2">
    <location>
        <begin position="24"/>
        <end position="138"/>
    </location>
</feature>
<evidence type="ECO:0000313" key="4">
    <source>
        <dbReference type="Proteomes" id="UP000324758"/>
    </source>
</evidence>
<organism evidence="3 4">
    <name type="scientific">Bradyrhizobium rifense</name>
    <dbReference type="NCBI Taxonomy" id="515499"/>
    <lineage>
        <taxon>Bacteria</taxon>
        <taxon>Pseudomonadati</taxon>
        <taxon>Pseudomonadota</taxon>
        <taxon>Alphaproteobacteria</taxon>
        <taxon>Hyphomicrobiales</taxon>
        <taxon>Nitrobacteraceae</taxon>
        <taxon>Bradyrhizobium</taxon>
    </lineage>
</organism>
<dbReference type="EMBL" id="VSSS01000008">
    <property type="protein sequence ID" value="TYL99153.1"/>
    <property type="molecule type" value="Genomic_DNA"/>
</dbReference>
<evidence type="ECO:0000313" key="3">
    <source>
        <dbReference type="EMBL" id="TYL99153.1"/>
    </source>
</evidence>
<feature type="region of interest" description="Disordered" evidence="1">
    <location>
        <begin position="108"/>
        <end position="138"/>
    </location>
</feature>
<reference evidence="3 4" key="1">
    <citation type="submission" date="2019-08" db="EMBL/GenBank/DDBJ databases">
        <title>Bradyrhizobium hipponensis sp. nov., a rhizobium isolated from a Lupinus angustifolius root nodule in Tunisia.</title>
        <authorList>
            <person name="Off K."/>
            <person name="Rejili M."/>
            <person name="Mars M."/>
            <person name="Brachmann A."/>
            <person name="Marin M."/>
        </authorList>
    </citation>
    <scope>NUCLEOTIDE SEQUENCE [LARGE SCALE GENOMIC DNA]</scope>
    <source>
        <strain evidence="3 4">CTAW71</strain>
    </source>
</reference>
<gene>
    <name evidence="3" type="ORF">FXB40_03285</name>
</gene>
<dbReference type="RefSeq" id="WP_148770782.1">
    <property type="nucleotide sequence ID" value="NZ_VSSS01000008.1"/>
</dbReference>
<keyword evidence="4" id="KW-1185">Reference proteome</keyword>
<dbReference type="OrthoDB" id="8254528at2"/>
<comment type="caution">
    <text evidence="3">The sequence shown here is derived from an EMBL/GenBank/DDBJ whole genome shotgun (WGS) entry which is preliminary data.</text>
</comment>
<sequence>MQRPLCAVTVTLALLGSAGFAAAQKADTARGDLTSSQQQIISQGLAASPSQSAPGSTQPQVGSKQPDSMNAQALPNNVTDQVPEVTSLLFVKLPDRIVFINPDTKLVTESAGEPTTSGSSCENTVRRSSCGTGTAPPC</sequence>
<evidence type="ECO:0000256" key="1">
    <source>
        <dbReference type="SAM" id="MobiDB-lite"/>
    </source>
</evidence>
<evidence type="ECO:0000256" key="2">
    <source>
        <dbReference type="SAM" id="SignalP"/>
    </source>
</evidence>
<feature type="compositionally biased region" description="Polar residues" evidence="1">
    <location>
        <begin position="48"/>
        <end position="78"/>
    </location>
</feature>